<dbReference type="InterPro" id="IPR035554">
    <property type="entry name" value="Otoraplin_SH3"/>
</dbReference>
<keyword evidence="3" id="KW-0732">Signal</keyword>
<dbReference type="Gene3D" id="2.30.30.40">
    <property type="entry name" value="SH3 Domains"/>
    <property type="match status" value="1"/>
</dbReference>
<evidence type="ECO:0000256" key="1">
    <source>
        <dbReference type="ARBA" id="ARBA00022443"/>
    </source>
</evidence>
<organism evidence="5 6">
    <name type="scientific">Lepidothrix coronata</name>
    <name type="common">blue-crowned manakin</name>
    <dbReference type="NCBI Taxonomy" id="321398"/>
    <lineage>
        <taxon>Eukaryota</taxon>
        <taxon>Metazoa</taxon>
        <taxon>Chordata</taxon>
        <taxon>Craniata</taxon>
        <taxon>Vertebrata</taxon>
        <taxon>Euteleostomi</taxon>
        <taxon>Archelosauria</taxon>
        <taxon>Archosauria</taxon>
        <taxon>Dinosauria</taxon>
        <taxon>Saurischia</taxon>
        <taxon>Theropoda</taxon>
        <taxon>Coelurosauria</taxon>
        <taxon>Aves</taxon>
        <taxon>Neognathae</taxon>
        <taxon>Neoaves</taxon>
        <taxon>Telluraves</taxon>
        <taxon>Australaves</taxon>
        <taxon>Passeriformes</taxon>
        <taxon>Pipridae</taxon>
        <taxon>Lepidothrix</taxon>
    </lineage>
</organism>
<dbReference type="Proteomes" id="UP000504624">
    <property type="component" value="Unplaced"/>
</dbReference>
<keyword evidence="1 2" id="KW-0728">SH3 domain</keyword>
<dbReference type="Pfam" id="PF07653">
    <property type="entry name" value="SH3_2"/>
    <property type="match status" value="1"/>
</dbReference>
<accession>A0A6J0HIR9</accession>
<feature type="domain" description="SH3" evidence="4">
    <location>
        <begin position="42"/>
        <end position="114"/>
    </location>
</feature>
<evidence type="ECO:0000313" key="6">
    <source>
        <dbReference type="RefSeq" id="XP_017674443.1"/>
    </source>
</evidence>
<dbReference type="CTD" id="56914"/>
<feature type="signal peptide" evidence="3">
    <location>
        <begin position="1"/>
        <end position="23"/>
    </location>
</feature>
<protein>
    <submittedName>
        <fullName evidence="6">Otoraplin isoform X2</fullName>
    </submittedName>
</protein>
<dbReference type="PANTHER" id="PTHR47146">
    <property type="entry name" value="OTORAPLIN"/>
    <property type="match status" value="1"/>
</dbReference>
<name>A0A6J0HIR9_9PASS</name>
<dbReference type="AlphaFoldDB" id="A0A6J0HIR9"/>
<dbReference type="SUPFAM" id="SSF50044">
    <property type="entry name" value="SH3-domain"/>
    <property type="match status" value="1"/>
</dbReference>
<reference evidence="6" key="1">
    <citation type="submission" date="2025-08" db="UniProtKB">
        <authorList>
            <consortium name="RefSeq"/>
        </authorList>
    </citation>
    <scope>IDENTIFICATION</scope>
</reference>
<evidence type="ECO:0000256" key="3">
    <source>
        <dbReference type="SAM" id="SignalP"/>
    </source>
</evidence>
<dbReference type="InterPro" id="IPR042801">
    <property type="entry name" value="OTOR"/>
</dbReference>
<evidence type="ECO:0000313" key="5">
    <source>
        <dbReference type="Proteomes" id="UP000504624"/>
    </source>
</evidence>
<sequence>MTQRVYLVLLLLCLSLMCPLATGIFMDKLSSKKLCADDDCVYTISLARAEEDYNASDCRFINIRKGQLIYVYSKLVKEKDSGEFWAGSVYGEQYEDHMGTVGYFPSSLVSEQHIYQEANKTVPTTVRNLQKPSWLHNYTWLCNANLLIVEVDCSMLQKLRDAIFIQANSFDKIPNISFDTADITNAGIRASSY</sequence>
<dbReference type="PROSITE" id="PS50002">
    <property type="entry name" value="SH3"/>
    <property type="match status" value="1"/>
</dbReference>
<dbReference type="RefSeq" id="XP_017674443.1">
    <property type="nucleotide sequence ID" value="XM_017818954.1"/>
</dbReference>
<feature type="chain" id="PRO_5026889442" evidence="3">
    <location>
        <begin position="24"/>
        <end position="193"/>
    </location>
</feature>
<evidence type="ECO:0000256" key="2">
    <source>
        <dbReference type="PROSITE-ProRule" id="PRU00192"/>
    </source>
</evidence>
<dbReference type="CDD" id="cd11891">
    <property type="entry name" value="MIAL"/>
    <property type="match status" value="1"/>
</dbReference>
<dbReference type="SMART" id="SM00326">
    <property type="entry name" value="SH3"/>
    <property type="match status" value="1"/>
</dbReference>
<dbReference type="InterPro" id="IPR036028">
    <property type="entry name" value="SH3-like_dom_sf"/>
</dbReference>
<evidence type="ECO:0000259" key="4">
    <source>
        <dbReference type="PROSITE" id="PS50002"/>
    </source>
</evidence>
<dbReference type="GO" id="GO:0001502">
    <property type="term" value="P:cartilage condensation"/>
    <property type="evidence" value="ECO:0007669"/>
    <property type="project" value="TreeGrafter"/>
</dbReference>
<gene>
    <name evidence="6" type="primary">OTOR</name>
</gene>
<dbReference type="PANTHER" id="PTHR47146:SF1">
    <property type="entry name" value="OTORAPLIN"/>
    <property type="match status" value="1"/>
</dbReference>
<keyword evidence="5" id="KW-1185">Reference proteome</keyword>
<dbReference type="GeneID" id="108499274"/>
<dbReference type="OrthoDB" id="6627676at2759"/>
<proteinExistence type="predicted"/>
<dbReference type="InterPro" id="IPR001452">
    <property type="entry name" value="SH3_domain"/>
</dbReference>